<evidence type="ECO:0000256" key="4">
    <source>
        <dbReference type="ARBA" id="ARBA00023274"/>
    </source>
</evidence>
<dbReference type="Pfam" id="PF14693">
    <property type="entry name" value="Ribosomal_TL5_C"/>
    <property type="match status" value="1"/>
</dbReference>
<keyword evidence="4 5" id="KW-0687">Ribonucleoprotein</keyword>
<dbReference type="Gene3D" id="2.170.120.20">
    <property type="entry name" value="Ribosomal protein L25, beta domain"/>
    <property type="match status" value="1"/>
</dbReference>
<dbReference type="InterPro" id="IPR029751">
    <property type="entry name" value="Ribosomal_L25_dom"/>
</dbReference>
<dbReference type="EMBL" id="PHEX01000038">
    <property type="protein sequence ID" value="PKQ27999.1"/>
    <property type="molecule type" value="Genomic_DNA"/>
</dbReference>
<dbReference type="NCBIfam" id="NF004612">
    <property type="entry name" value="PRK05943.1"/>
    <property type="match status" value="1"/>
</dbReference>
<dbReference type="PANTHER" id="PTHR33284:SF1">
    <property type="entry name" value="RIBOSOMAL PROTEIN L25_GLN-TRNA SYNTHETASE, ANTI-CODON-BINDING DOMAIN-CONTAINING PROTEIN"/>
    <property type="match status" value="1"/>
</dbReference>
<dbReference type="Pfam" id="PF01386">
    <property type="entry name" value="Ribosomal_L25p"/>
    <property type="match status" value="1"/>
</dbReference>
<dbReference type="SUPFAM" id="SSF50715">
    <property type="entry name" value="Ribosomal protein L25-like"/>
    <property type="match status" value="1"/>
</dbReference>
<dbReference type="InterPro" id="IPR001021">
    <property type="entry name" value="Ribosomal_bL25_long"/>
</dbReference>
<dbReference type="GO" id="GO:0022625">
    <property type="term" value="C:cytosolic large ribosomal subunit"/>
    <property type="evidence" value="ECO:0007669"/>
    <property type="project" value="TreeGrafter"/>
</dbReference>
<organism evidence="9 10">
    <name type="scientific">Candidatus Anoxymicrobium japonicum</name>
    <dbReference type="NCBI Taxonomy" id="2013648"/>
    <lineage>
        <taxon>Bacteria</taxon>
        <taxon>Bacillati</taxon>
        <taxon>Actinomycetota</taxon>
        <taxon>Candidatus Geothermincolia</taxon>
        <taxon>Candidatus Geothermincolales</taxon>
        <taxon>Candidatus Anoxymicrobiaceae</taxon>
        <taxon>Candidatus Anoxymicrobium</taxon>
    </lineage>
</organism>
<gene>
    <name evidence="5" type="primary">rplY</name>
    <name evidence="5" type="synonym">ctc</name>
    <name evidence="9" type="ORF">CVT63_05050</name>
</gene>
<dbReference type="GO" id="GO:0003735">
    <property type="term" value="F:structural constituent of ribosome"/>
    <property type="evidence" value="ECO:0007669"/>
    <property type="project" value="InterPro"/>
</dbReference>
<dbReference type="InterPro" id="IPR020930">
    <property type="entry name" value="Ribosomal_uL5_bac-type"/>
</dbReference>
<dbReference type="GO" id="GO:0006412">
    <property type="term" value="P:translation"/>
    <property type="evidence" value="ECO:0007669"/>
    <property type="project" value="UniProtKB-UniRule"/>
</dbReference>
<dbReference type="Proteomes" id="UP000233654">
    <property type="component" value="Unassembled WGS sequence"/>
</dbReference>
<dbReference type="PANTHER" id="PTHR33284">
    <property type="entry name" value="RIBOSOMAL PROTEIN L25/GLN-TRNA SYNTHETASE, ANTI-CODON-BINDING DOMAIN-CONTAINING PROTEIN"/>
    <property type="match status" value="1"/>
</dbReference>
<evidence type="ECO:0000256" key="1">
    <source>
        <dbReference type="ARBA" id="ARBA00022730"/>
    </source>
</evidence>
<evidence type="ECO:0000256" key="5">
    <source>
        <dbReference type="HAMAP-Rule" id="MF_01334"/>
    </source>
</evidence>
<dbReference type="AlphaFoldDB" id="A0A2N3G5K2"/>
<comment type="similarity">
    <text evidence="5">Belongs to the bacterial ribosomal protein bL25 family. CTC subfamily.</text>
</comment>
<keyword evidence="2 5" id="KW-0694">RNA-binding</keyword>
<feature type="compositionally biased region" description="Acidic residues" evidence="6">
    <location>
        <begin position="195"/>
        <end position="207"/>
    </location>
</feature>
<dbReference type="InterPro" id="IPR011035">
    <property type="entry name" value="Ribosomal_bL25/Gln-tRNA_synth"/>
</dbReference>
<dbReference type="InterPro" id="IPR020056">
    <property type="entry name" value="Rbsml_bL25/Gln-tRNA_synth_N"/>
</dbReference>
<comment type="function">
    <text evidence="5">This is one of the proteins that binds to the 5S RNA in the ribosome where it forms part of the central protuberance.</text>
</comment>
<evidence type="ECO:0000259" key="8">
    <source>
        <dbReference type="Pfam" id="PF14693"/>
    </source>
</evidence>
<dbReference type="HAMAP" id="MF_01334">
    <property type="entry name" value="Ribosomal_bL25_CTC"/>
    <property type="match status" value="1"/>
</dbReference>
<evidence type="ECO:0000256" key="6">
    <source>
        <dbReference type="SAM" id="MobiDB-lite"/>
    </source>
</evidence>
<dbReference type="InterPro" id="IPR037121">
    <property type="entry name" value="Ribosomal_bL25_C"/>
</dbReference>
<keyword evidence="3 5" id="KW-0689">Ribosomal protein</keyword>
<dbReference type="NCBIfam" id="TIGR00731">
    <property type="entry name" value="bL25_bact_ctc"/>
    <property type="match status" value="1"/>
</dbReference>
<evidence type="ECO:0000313" key="9">
    <source>
        <dbReference type="EMBL" id="PKQ27999.1"/>
    </source>
</evidence>
<comment type="subunit">
    <text evidence="5">Part of the 50S ribosomal subunit; part of the 5S rRNA/L5/L18/L25 subcomplex. Contacts the 5S rRNA. Binds to the 5S rRNA independently of L5 and L18.</text>
</comment>
<feature type="region of interest" description="Disordered" evidence="6">
    <location>
        <begin position="195"/>
        <end position="228"/>
    </location>
</feature>
<reference evidence="9 10" key="1">
    <citation type="journal article" date="2017" name="ISME J.">
        <title>Potential for microbial H2 and metal transformations associated with novel bacteria and archaea in deep terrestrial subsurface sediments.</title>
        <authorList>
            <person name="Hernsdorf A.W."/>
            <person name="Amano Y."/>
            <person name="Miyakawa K."/>
            <person name="Ise K."/>
            <person name="Suzuki Y."/>
            <person name="Anantharaman K."/>
            <person name="Probst A."/>
            <person name="Burstein D."/>
            <person name="Thomas B.C."/>
            <person name="Banfield J.F."/>
        </authorList>
    </citation>
    <scope>NUCLEOTIDE SEQUENCE [LARGE SCALE GENOMIC DNA]</scope>
    <source>
        <strain evidence="9">HGW-Actinobacteria-3</strain>
    </source>
</reference>
<evidence type="ECO:0000313" key="10">
    <source>
        <dbReference type="Proteomes" id="UP000233654"/>
    </source>
</evidence>
<accession>A0A2N3G5K2</accession>
<dbReference type="Gene3D" id="2.40.240.10">
    <property type="entry name" value="Ribosomal Protein L25, Chain P"/>
    <property type="match status" value="1"/>
</dbReference>
<feature type="domain" description="Large ribosomal subunit protein bL25 beta" evidence="8">
    <location>
        <begin position="106"/>
        <end position="190"/>
    </location>
</feature>
<sequence length="228" mass="24840">MEHKLEANKRVETGKGVARRARARGEVPAVVYGLGEESVSLTVRDEDLTEIIRSEAGLNVLLDLQIADGRKKKKNHLVMIKELQKHPVKKTLLHVDFLKVARDTMINVKVPISLTGEEDSKGLKYGGTLQHNLWEVEVECLPTDVPDRIIADISQKDIGDHLAVVDLVIPPDVTVLAELDDIVLSILAPRLEVEEEAGEEEAVEVGEEGAPAEKAAESGSAPTGGQKE</sequence>
<feature type="domain" description="Large ribosomal subunit protein bL25 L25" evidence="7">
    <location>
        <begin position="5"/>
        <end position="97"/>
    </location>
</feature>
<dbReference type="CDD" id="cd00495">
    <property type="entry name" value="Ribosomal_L25_TL5_CTC"/>
    <property type="match status" value="1"/>
</dbReference>
<evidence type="ECO:0000256" key="3">
    <source>
        <dbReference type="ARBA" id="ARBA00022980"/>
    </source>
</evidence>
<protein>
    <recommendedName>
        <fullName evidence="5">Large ribosomal subunit protein bL25</fullName>
    </recommendedName>
    <alternativeName>
        <fullName evidence="5">General stress protein CTC</fullName>
    </alternativeName>
</protein>
<comment type="caution">
    <text evidence="9">The sequence shown here is derived from an EMBL/GenBank/DDBJ whole genome shotgun (WGS) entry which is preliminary data.</text>
</comment>
<keyword evidence="1 5" id="KW-0699">rRNA-binding</keyword>
<dbReference type="InterPro" id="IPR020057">
    <property type="entry name" value="Ribosomal_bL25_b-dom"/>
</dbReference>
<evidence type="ECO:0000256" key="2">
    <source>
        <dbReference type="ARBA" id="ARBA00022884"/>
    </source>
</evidence>
<dbReference type="GO" id="GO:0008097">
    <property type="term" value="F:5S rRNA binding"/>
    <property type="evidence" value="ECO:0007669"/>
    <property type="project" value="InterPro"/>
</dbReference>
<proteinExistence type="inferred from homology"/>
<name>A0A2N3G5K2_9ACTN</name>
<evidence type="ECO:0000259" key="7">
    <source>
        <dbReference type="Pfam" id="PF01386"/>
    </source>
</evidence>